<proteinExistence type="predicted"/>
<evidence type="ECO:0000313" key="4">
    <source>
        <dbReference type="WBParaSite" id="GPUH_0002371501-mRNA-1"/>
    </source>
</evidence>
<keyword evidence="3" id="KW-1185">Reference proteome</keyword>
<evidence type="ECO:0000256" key="1">
    <source>
        <dbReference type="SAM" id="MobiDB-lite"/>
    </source>
</evidence>
<accession>A0A183ERU4</accession>
<reference evidence="2 3" key="2">
    <citation type="submission" date="2018-11" db="EMBL/GenBank/DDBJ databases">
        <authorList>
            <consortium name="Pathogen Informatics"/>
        </authorList>
    </citation>
    <scope>NUCLEOTIDE SEQUENCE [LARGE SCALE GENOMIC DNA]</scope>
</reference>
<feature type="compositionally biased region" description="Polar residues" evidence="1">
    <location>
        <begin position="13"/>
        <end position="22"/>
    </location>
</feature>
<dbReference type="OrthoDB" id="8880065at2759"/>
<dbReference type="EMBL" id="UYRT01098600">
    <property type="protein sequence ID" value="VDN41816.1"/>
    <property type="molecule type" value="Genomic_DNA"/>
</dbReference>
<feature type="region of interest" description="Disordered" evidence="1">
    <location>
        <begin position="1"/>
        <end position="28"/>
    </location>
</feature>
<protein>
    <submittedName>
        <fullName evidence="4">Mediator complex subunit 30</fullName>
    </submittedName>
</protein>
<reference evidence="4" key="1">
    <citation type="submission" date="2016-06" db="UniProtKB">
        <authorList>
            <consortium name="WormBaseParasite"/>
        </authorList>
    </citation>
    <scope>IDENTIFICATION</scope>
</reference>
<organism evidence="4">
    <name type="scientific">Gongylonema pulchrum</name>
    <dbReference type="NCBI Taxonomy" id="637853"/>
    <lineage>
        <taxon>Eukaryota</taxon>
        <taxon>Metazoa</taxon>
        <taxon>Ecdysozoa</taxon>
        <taxon>Nematoda</taxon>
        <taxon>Chromadorea</taxon>
        <taxon>Rhabditida</taxon>
        <taxon>Spirurina</taxon>
        <taxon>Spiruromorpha</taxon>
        <taxon>Spiruroidea</taxon>
        <taxon>Gongylonematidae</taxon>
        <taxon>Gongylonema</taxon>
    </lineage>
</organism>
<dbReference type="AlphaFoldDB" id="A0A183ERU4"/>
<sequence>MLRSGKARAAASVGSTPRTSLRSGHGSVGESDIVICSQRVQEMIQRLERVLLAFDMVKNRSEKDSKRAELLSSVVDRLRILGTDITRIAQECGYEKDALSSEDTLNVDDVDVLMREPLNLNKEALLFYQEGVKAATADEVKCRKCRCFFLRFFFTEIFLSTPNR</sequence>
<evidence type="ECO:0000313" key="3">
    <source>
        <dbReference type="Proteomes" id="UP000271098"/>
    </source>
</evidence>
<name>A0A183ERU4_9BILA</name>
<gene>
    <name evidence="2" type="ORF">GPUH_LOCUS23685</name>
</gene>
<evidence type="ECO:0000313" key="2">
    <source>
        <dbReference type="EMBL" id="VDN41816.1"/>
    </source>
</evidence>
<dbReference type="Proteomes" id="UP000271098">
    <property type="component" value="Unassembled WGS sequence"/>
</dbReference>
<dbReference type="WBParaSite" id="GPUH_0002371501-mRNA-1">
    <property type="protein sequence ID" value="GPUH_0002371501-mRNA-1"/>
    <property type="gene ID" value="GPUH_0002371501"/>
</dbReference>